<dbReference type="GO" id="GO:0005524">
    <property type="term" value="F:ATP binding"/>
    <property type="evidence" value="ECO:0007669"/>
    <property type="project" value="InterPro"/>
</dbReference>
<feature type="compositionally biased region" description="Basic and acidic residues" evidence="17">
    <location>
        <begin position="724"/>
        <end position="734"/>
    </location>
</feature>
<feature type="region of interest" description="Disordered" evidence="17">
    <location>
        <begin position="439"/>
        <end position="463"/>
    </location>
</feature>
<dbReference type="GO" id="GO:0010468">
    <property type="term" value="P:regulation of gene expression"/>
    <property type="evidence" value="ECO:0007669"/>
    <property type="project" value="Ensembl"/>
</dbReference>
<dbReference type="InterPro" id="IPR011009">
    <property type="entry name" value="Kinase-like_dom_sf"/>
</dbReference>
<feature type="region of interest" description="Disordered" evidence="17">
    <location>
        <begin position="1588"/>
        <end position="1614"/>
    </location>
</feature>
<evidence type="ECO:0000256" key="14">
    <source>
        <dbReference type="ARBA" id="ARBA00059647"/>
    </source>
</evidence>
<feature type="compositionally biased region" description="Basic and acidic residues" evidence="17">
    <location>
        <begin position="1081"/>
        <end position="1091"/>
    </location>
</feature>
<dbReference type="Ensembl" id="ENSJJAT00000016848.1">
    <property type="protein sequence ID" value="ENSJJAP00000010391.1"/>
    <property type="gene ID" value="ENSJJAG00000013993.1"/>
</dbReference>
<feature type="region of interest" description="Disordered" evidence="17">
    <location>
        <begin position="858"/>
        <end position="882"/>
    </location>
</feature>
<dbReference type="Proteomes" id="UP000694385">
    <property type="component" value="Unassembled WGS sequence"/>
</dbReference>
<comment type="catalytic activity">
    <reaction evidence="13">
        <text>L-seryl-[protein] + ATP = O-phospho-L-seryl-[protein] + ADP + H(+)</text>
        <dbReference type="Rhea" id="RHEA:17989"/>
        <dbReference type="Rhea" id="RHEA-COMP:9863"/>
        <dbReference type="Rhea" id="RHEA-COMP:11604"/>
        <dbReference type="ChEBI" id="CHEBI:15378"/>
        <dbReference type="ChEBI" id="CHEBI:29999"/>
        <dbReference type="ChEBI" id="CHEBI:30616"/>
        <dbReference type="ChEBI" id="CHEBI:83421"/>
        <dbReference type="ChEBI" id="CHEBI:456216"/>
        <dbReference type="EC" id="2.7.11.1"/>
    </reaction>
</comment>
<evidence type="ECO:0000256" key="11">
    <source>
        <dbReference type="ARBA" id="ARBA00023319"/>
    </source>
</evidence>
<keyword evidence="10" id="KW-1015">Disulfide bond</keyword>
<evidence type="ECO:0000256" key="17">
    <source>
        <dbReference type="SAM" id="MobiDB-lite"/>
    </source>
</evidence>
<evidence type="ECO:0000256" key="8">
    <source>
        <dbReference type="ARBA" id="ARBA00022777"/>
    </source>
</evidence>
<keyword evidence="8" id="KW-0418">Kinase</keyword>
<dbReference type="GO" id="GO:0016323">
    <property type="term" value="C:basolateral plasma membrane"/>
    <property type="evidence" value="ECO:0007669"/>
    <property type="project" value="UniProtKB-SubCell"/>
</dbReference>
<feature type="compositionally biased region" description="Basic and acidic residues" evidence="17">
    <location>
        <begin position="1099"/>
        <end position="1111"/>
    </location>
</feature>
<keyword evidence="5" id="KW-0723">Serine/threonine-protein kinase</keyword>
<feature type="domain" description="Alpha-type protein kinase" evidence="19">
    <location>
        <begin position="1813"/>
        <end position="2045"/>
    </location>
</feature>
<feature type="compositionally biased region" description="Basic residues" evidence="17">
    <location>
        <begin position="536"/>
        <end position="560"/>
    </location>
</feature>
<keyword evidence="6" id="KW-0808">Transferase</keyword>
<dbReference type="SMART" id="SM00408">
    <property type="entry name" value="IGc2"/>
    <property type="match status" value="2"/>
</dbReference>
<evidence type="ECO:0000256" key="7">
    <source>
        <dbReference type="ARBA" id="ARBA00022737"/>
    </source>
</evidence>
<keyword evidence="9" id="KW-0472">Membrane</keyword>
<evidence type="ECO:0000259" key="19">
    <source>
        <dbReference type="PROSITE" id="PS51158"/>
    </source>
</evidence>
<protein>
    <recommendedName>
        <fullName evidence="15">Alpha-protein kinase 2</fullName>
        <ecNumber evidence="3">2.7.11.1</ecNumber>
    </recommendedName>
    <alternativeName>
        <fullName evidence="16">Heart alpha-protein kinase</fullName>
    </alternativeName>
</protein>
<feature type="region of interest" description="Disordered" evidence="17">
    <location>
        <begin position="294"/>
        <end position="315"/>
    </location>
</feature>
<dbReference type="EC" id="2.7.11.1" evidence="3"/>
<dbReference type="SUPFAM" id="SSF48726">
    <property type="entry name" value="Immunoglobulin"/>
    <property type="match status" value="2"/>
</dbReference>
<sequence length="2081" mass="224684">MTEPGEQQRHKLYFLSTLLSQKVPEKADAVLRCMIAGQPKPEVTWYKNGQAIDKSGKVSSYEFFENQYIHLLQLSCHFSWSHGDVINVYVHPHLPVCSPPSCTQSDAAVYQVSAKSCLGMICCSAAIEVEHLSRDPLGSPDPRDGSATGGKRKTETPEEEGASEAHEKGHPYKAEESISHSSPSKLSPSHPSQIWAGHDLSASSSENAQDVRATRWSAEACHPNSTQAIVCNSNSAPEKQDIHHGRTAHATVSGLLGGLGDDEEVFTSDHHNTKVPKYISFSLPLSEANVCAPPGDSASATVQPSPQVSSDSDSDYELCPEITLTCTEEFSDDDLEYLECSDVMTDYSNTLWQRRLQGTDCVFLLESDDEEMEFSECGLGGWEPFLREMGRGPQVSDDTGPKDAAAGFWGHQSQLPEAGVRSSGACRHCPSPLHTVMTLTLGPHQDGTTTVAEPEPGRCPLPAASEAAENDYLGIQGETRDNHEAEEASARGSPLAMGEAAPEGEAKPWSAGLDKPEVKRAPESLAGERSEEKHPGSRRGAPRPGRMRRPGVRGNAKRLLRRDSAPEGIPRPPPQDPPEQPLTQSNQRETPHAKARAPGWRSPLHAEQCAFPTPAEQDPKTPGPPADSLSKEGATSFEGGRMLPSNLFEMSQAPEQSDDRQMHIWETSGECCSPSQKSPFSMPAGKTSSSAGTTTDFFSNLKETHKESASSAHLGLESCAQGPQREDRQGREGRMPGGPWAEAVDEQRAPESSDEKAFPALPLACLPRDISAQCMEPAEPSPALENVHSGSRDREAACVVECFEASDQGTCYDTMEPPVGTPVDKYLLQEICPMDFELTEGHRKVPDLCSSDKTLAVLPHTRGPEAPPSTGEGSKHRNSAESSFLTRTFTQAVSLEASEGAVGGRLAEGEKSWPSPFNSGGLLETQPLSFEDSSLGPLSEGDDERPISSAPDAPDSPASHSQFPQELSTALTADSEYLPVTRDVEDTSLSVTSNVAPSKYHAVSISESDFVHSAGERPHEAPSELHFQFPHNVLIGSTNESSRKLRRLVPRVAGGPGPILRRLRGEEGVYSNSLLQTGNDSRGKNRAEHQADSGSLQGDFREKGSETERRLPPQSQHFCQASLSAKDFQESWSPATDMPGEIRLSSGAPVEEEAAESLRGQEAHAGLGAWEVGHKVKVIILEASDCEIWPPRQMTESEGKEGPEASAMSPGRDWALSDTPKADATVPSGVASWAHGPPADTATATAFDSARGSWAGDAPGTDAHWDNLPSQCSDLPTLLGSSVDPVEDVLDPRPGASATGGKAGMSTASHVREEHQDKVDHPAFLKQLLHFPGVLESSVDPVNDKDGRTRPRGESPLPGLGEASLGPTEAGPAILQAPHRQDSAGASPDETSTGQGQGDREQGETRQGQHGGAKAEVQPDVWQVPYPAEGGQGIPGAFGMSQMQGGSDRSPGEAERPFATSALPGPHAVMTHPLAKAATHTCTGEPEPGSPQSVLSPLKQRGAIENTCGDCVPTSSDQTHWPWLSSPEGNITHCLRSHSIEEPKMVLTGETEALSSSSSPTLAPVFISRERESETAPKLHQDLCQKGSILGNPKRTREKPSHVPTQTGKLLGAPWAGNGAEVVRRKQESSGSGHLAEGIKKKVLSKVAALRLRLEEKENVQKNSGLLTKIPKLEKSLSCTEERREPKKAPCMREGKAPVLLKKIQAEMSPDHSGNVKLSCQFAEIHEDSTIWWTKDSKSIAQVQRSAGDNSSVSLAIMQAGQKDQGLYYCDIANSYGKVTAEFNLTAEVLKGLSRHMDSKGCEEIEFSQLILREDFLNDSYFGGRLRGQIATEELHFGEGVHRRAFRSTVMRGLLPVFQPGHACVLKVHNAIAHGTRDNDELVQKNYKLAAQECYVQNTARHYAKIYAAEAQPLEGFGEVPEIIPIFLIHRPENNIPYATVEEELIGEFVKYSIRDGKEINFLRRDSEAGQKCCTFQHWVYQKTGGCLLVTDMQGVGMKLTDVGIATLAKGYKGFKGNCSMSFIDQFKALHQCNKYCKMLGLKSLQNNSQKPKKPILGKARVQTNSPPVKTPDLGTPAERK</sequence>
<dbReference type="Gene3D" id="2.60.40.10">
    <property type="entry name" value="Immunoglobulins"/>
    <property type="match status" value="2"/>
</dbReference>
<feature type="compositionally biased region" description="Low complexity" evidence="17">
    <location>
        <begin position="948"/>
        <end position="959"/>
    </location>
</feature>
<dbReference type="GO" id="GO:1905223">
    <property type="term" value="P:epicardium morphogenesis"/>
    <property type="evidence" value="ECO:0007669"/>
    <property type="project" value="Ensembl"/>
</dbReference>
<evidence type="ECO:0000256" key="10">
    <source>
        <dbReference type="ARBA" id="ARBA00023157"/>
    </source>
</evidence>
<dbReference type="FunFam" id="3.20.200.10:FF:000005">
    <property type="entry name" value="Alpha-protein kinase 2"/>
    <property type="match status" value="1"/>
</dbReference>
<evidence type="ECO:0000256" key="12">
    <source>
        <dbReference type="ARBA" id="ARBA00047899"/>
    </source>
</evidence>
<dbReference type="GeneTree" id="ENSGT00940000160524"/>
<evidence type="ECO:0000313" key="21">
    <source>
        <dbReference type="Proteomes" id="UP000694385"/>
    </source>
</evidence>
<keyword evidence="7" id="KW-0677">Repeat</keyword>
<evidence type="ECO:0000256" key="2">
    <source>
        <dbReference type="ARBA" id="ARBA00008651"/>
    </source>
</evidence>
<comment type="function">
    <text evidence="14">Protein kinase that recognizes phosphorylation sites in which the surrounding peptides have an alpha-helical conformation. Regulates cardiac development and cardiomyocyte differentiation by negatively regulating Wnt/beta-catenin signaling.</text>
</comment>
<evidence type="ECO:0000256" key="9">
    <source>
        <dbReference type="ARBA" id="ARBA00023136"/>
    </source>
</evidence>
<reference evidence="20" key="1">
    <citation type="submission" date="2025-08" db="UniProtKB">
        <authorList>
            <consortium name="Ensembl"/>
        </authorList>
    </citation>
    <scope>IDENTIFICATION</scope>
</reference>
<dbReference type="PROSITE" id="PS51158">
    <property type="entry name" value="ALPHA_KINASE"/>
    <property type="match status" value="1"/>
</dbReference>
<evidence type="ECO:0000256" key="6">
    <source>
        <dbReference type="ARBA" id="ARBA00022679"/>
    </source>
</evidence>
<feature type="compositionally biased region" description="Low complexity" evidence="17">
    <location>
        <begin position="302"/>
        <end position="311"/>
    </location>
</feature>
<comment type="catalytic activity">
    <reaction evidence="12">
        <text>L-threonyl-[protein] + ATP = O-phospho-L-threonyl-[protein] + ADP + H(+)</text>
        <dbReference type="Rhea" id="RHEA:46608"/>
        <dbReference type="Rhea" id="RHEA-COMP:11060"/>
        <dbReference type="Rhea" id="RHEA-COMP:11605"/>
        <dbReference type="ChEBI" id="CHEBI:15378"/>
        <dbReference type="ChEBI" id="CHEBI:30013"/>
        <dbReference type="ChEBI" id="CHEBI:30616"/>
        <dbReference type="ChEBI" id="CHEBI:61977"/>
        <dbReference type="ChEBI" id="CHEBI:456216"/>
        <dbReference type="EC" id="2.7.11.1"/>
    </reaction>
</comment>
<dbReference type="CDD" id="cd00096">
    <property type="entry name" value="Ig"/>
    <property type="match status" value="1"/>
</dbReference>
<feature type="region of interest" description="Disordered" evidence="17">
    <location>
        <begin position="1291"/>
        <end position="1317"/>
    </location>
</feature>
<keyword evidence="11" id="KW-0393">Immunoglobulin domain</keyword>
<keyword evidence="21" id="KW-1185">Reference proteome</keyword>
<keyword evidence="4" id="KW-1003">Cell membrane</keyword>
<feature type="compositionally biased region" description="Basic and acidic residues" evidence="17">
    <location>
        <begin position="745"/>
        <end position="756"/>
    </location>
</feature>
<reference evidence="20" key="2">
    <citation type="submission" date="2025-09" db="UniProtKB">
        <authorList>
            <consortium name="Ensembl"/>
        </authorList>
    </citation>
    <scope>IDENTIFICATION</scope>
</reference>
<feature type="compositionally biased region" description="Basic and acidic residues" evidence="17">
    <location>
        <begin position="514"/>
        <end position="535"/>
    </location>
</feature>
<feature type="compositionally biased region" description="Basic and acidic residues" evidence="17">
    <location>
        <begin position="163"/>
        <end position="178"/>
    </location>
</feature>
<feature type="domain" description="Ig-like" evidence="18">
    <location>
        <begin position="4"/>
        <end position="50"/>
    </location>
</feature>
<dbReference type="SUPFAM" id="SSF56112">
    <property type="entry name" value="Protein kinase-like (PK-like)"/>
    <property type="match status" value="1"/>
</dbReference>
<feature type="region of interest" description="Disordered" evidence="17">
    <location>
        <begin position="1336"/>
        <end position="1457"/>
    </location>
</feature>
<evidence type="ECO:0000256" key="16">
    <source>
        <dbReference type="ARBA" id="ARBA00080408"/>
    </source>
</evidence>
<evidence type="ECO:0000256" key="5">
    <source>
        <dbReference type="ARBA" id="ARBA00022527"/>
    </source>
</evidence>
<dbReference type="GO" id="GO:0003308">
    <property type="term" value="P:negative regulation of Wnt signaling pathway involved in heart development"/>
    <property type="evidence" value="ECO:0007669"/>
    <property type="project" value="Ensembl"/>
</dbReference>
<name>A0A8C5KHU1_JACJA</name>
<evidence type="ECO:0000256" key="15">
    <source>
        <dbReference type="ARBA" id="ARBA00073273"/>
    </source>
</evidence>
<proteinExistence type="inferred from homology"/>
<dbReference type="PANTHER" id="PTHR47091:SF2">
    <property type="entry name" value="ALPHA-PROTEIN KINASE 2"/>
    <property type="match status" value="1"/>
</dbReference>
<dbReference type="InterPro" id="IPR003598">
    <property type="entry name" value="Ig_sub2"/>
</dbReference>
<dbReference type="SMART" id="SM00409">
    <property type="entry name" value="IG"/>
    <property type="match status" value="2"/>
</dbReference>
<dbReference type="InterPro" id="IPR003599">
    <property type="entry name" value="Ig_sub"/>
</dbReference>
<feature type="region of interest" description="Disordered" evidence="17">
    <location>
        <begin position="133"/>
        <end position="216"/>
    </location>
</feature>
<feature type="region of interest" description="Disordered" evidence="17">
    <location>
        <begin position="905"/>
        <end position="965"/>
    </location>
</feature>
<evidence type="ECO:0000256" key="13">
    <source>
        <dbReference type="ARBA" id="ARBA00048679"/>
    </source>
</evidence>
<dbReference type="Pfam" id="PF07679">
    <property type="entry name" value="I-set"/>
    <property type="match status" value="2"/>
</dbReference>
<dbReference type="SMART" id="SM00811">
    <property type="entry name" value="Alpha_kinase"/>
    <property type="match status" value="1"/>
</dbReference>
<dbReference type="GO" id="GO:0042981">
    <property type="term" value="P:regulation of apoptotic process"/>
    <property type="evidence" value="ECO:0007669"/>
    <property type="project" value="Ensembl"/>
</dbReference>
<dbReference type="CDD" id="cd16974">
    <property type="entry name" value="Alpha_kinase_ALPK2"/>
    <property type="match status" value="1"/>
</dbReference>
<feature type="region of interest" description="Disordered" evidence="17">
    <location>
        <begin position="1073"/>
        <end position="1115"/>
    </location>
</feature>
<evidence type="ECO:0000313" key="20">
    <source>
        <dbReference type="Ensembl" id="ENSJJAP00000010391.1"/>
    </source>
</evidence>
<dbReference type="GO" id="GO:0003007">
    <property type="term" value="P:heart morphogenesis"/>
    <property type="evidence" value="ECO:0007669"/>
    <property type="project" value="Ensembl"/>
</dbReference>
<dbReference type="InterPro" id="IPR036179">
    <property type="entry name" value="Ig-like_dom_sf"/>
</dbReference>
<dbReference type="GO" id="GO:0004674">
    <property type="term" value="F:protein serine/threonine kinase activity"/>
    <property type="evidence" value="ECO:0007669"/>
    <property type="project" value="UniProtKB-KW"/>
</dbReference>
<feature type="region of interest" description="Disordered" evidence="17">
    <location>
        <begin position="1194"/>
        <end position="1244"/>
    </location>
</feature>
<evidence type="ECO:0000256" key="4">
    <source>
        <dbReference type="ARBA" id="ARBA00022475"/>
    </source>
</evidence>
<feature type="region of interest" description="Disordered" evidence="17">
    <location>
        <begin position="481"/>
        <end position="756"/>
    </location>
</feature>
<dbReference type="InterPro" id="IPR007110">
    <property type="entry name" value="Ig-like_dom"/>
</dbReference>
<dbReference type="GO" id="GO:0055013">
    <property type="term" value="P:cardiac muscle cell development"/>
    <property type="evidence" value="ECO:0007669"/>
    <property type="project" value="Ensembl"/>
</dbReference>
<feature type="compositionally biased region" description="Basic and acidic residues" evidence="17">
    <location>
        <begin position="1342"/>
        <end position="1353"/>
    </location>
</feature>
<evidence type="ECO:0000256" key="3">
    <source>
        <dbReference type="ARBA" id="ARBA00012513"/>
    </source>
</evidence>
<comment type="similarity">
    <text evidence="2">Belongs to the protein kinase superfamily. Alpha-type protein kinase family. ALPK subfamily.</text>
</comment>
<feature type="region of interest" description="Disordered" evidence="17">
    <location>
        <begin position="2048"/>
        <end position="2081"/>
    </location>
</feature>
<dbReference type="InterPro" id="IPR004166">
    <property type="entry name" value="a-kinase_dom"/>
</dbReference>
<organism evidence="20 21">
    <name type="scientific">Jaculus jaculus</name>
    <name type="common">Lesser Egyptian jerboa</name>
    <dbReference type="NCBI Taxonomy" id="51337"/>
    <lineage>
        <taxon>Eukaryota</taxon>
        <taxon>Metazoa</taxon>
        <taxon>Chordata</taxon>
        <taxon>Craniata</taxon>
        <taxon>Vertebrata</taxon>
        <taxon>Euteleostomi</taxon>
        <taxon>Mammalia</taxon>
        <taxon>Eutheria</taxon>
        <taxon>Euarchontoglires</taxon>
        <taxon>Glires</taxon>
        <taxon>Rodentia</taxon>
        <taxon>Myomorpha</taxon>
        <taxon>Dipodoidea</taxon>
        <taxon>Dipodidae</taxon>
        <taxon>Dipodinae</taxon>
        <taxon>Jaculus</taxon>
    </lineage>
</organism>
<feature type="domain" description="Ig-like" evidence="18">
    <location>
        <begin position="1698"/>
        <end position="1786"/>
    </location>
</feature>
<dbReference type="GO" id="GO:0030010">
    <property type="term" value="P:establishment of cell polarity"/>
    <property type="evidence" value="ECO:0007669"/>
    <property type="project" value="Ensembl"/>
</dbReference>
<feature type="compositionally biased region" description="Pro residues" evidence="17">
    <location>
        <begin position="569"/>
        <end position="580"/>
    </location>
</feature>
<evidence type="ECO:0000259" key="18">
    <source>
        <dbReference type="PROSITE" id="PS50835"/>
    </source>
</evidence>
<dbReference type="InterPro" id="IPR013783">
    <property type="entry name" value="Ig-like_fold"/>
</dbReference>
<dbReference type="Pfam" id="PF02816">
    <property type="entry name" value="Alpha_kinase"/>
    <property type="match status" value="1"/>
</dbReference>
<dbReference type="PANTHER" id="PTHR47091">
    <property type="entry name" value="ALPHA-PROTEIN KINASE 2-RELATED"/>
    <property type="match status" value="1"/>
</dbReference>
<feature type="compositionally biased region" description="Low complexity" evidence="17">
    <location>
        <begin position="684"/>
        <end position="695"/>
    </location>
</feature>
<feature type="compositionally biased region" description="Low complexity" evidence="17">
    <location>
        <begin position="179"/>
        <end position="192"/>
    </location>
</feature>
<evidence type="ECO:0000256" key="1">
    <source>
        <dbReference type="ARBA" id="ARBA00004187"/>
    </source>
</evidence>
<accession>A0A8C5KHU1</accession>
<comment type="subcellular location">
    <subcellularLocation>
        <location evidence="1">Basolateral cell membrane</location>
    </subcellularLocation>
</comment>
<dbReference type="PROSITE" id="PS50835">
    <property type="entry name" value="IG_LIKE"/>
    <property type="match status" value="2"/>
</dbReference>
<dbReference type="OMA" id="RETSHTT"/>
<dbReference type="InterPro" id="IPR013098">
    <property type="entry name" value="Ig_I-set"/>
</dbReference>
<dbReference type="Gene3D" id="3.20.200.10">
    <property type="entry name" value="MHCK/EF2 kinase"/>
    <property type="match status" value="1"/>
</dbReference>